<name>A0A2S7WDV6_9FLAO</name>
<keyword evidence="1" id="KW-0472">Membrane</keyword>
<dbReference type="OrthoDB" id="1202461at2"/>
<reference evidence="2 3" key="1">
    <citation type="submission" date="2016-12" db="EMBL/GenBank/DDBJ databases">
        <title>Trade-off between light-utilization and light-protection in marine flavobacteria.</title>
        <authorList>
            <person name="Kumagai Y."/>
            <person name="Yoshizawa S."/>
            <person name="Kogure K."/>
            <person name="Iwasaki W."/>
        </authorList>
    </citation>
    <scope>NUCLEOTIDE SEQUENCE [LARGE SCALE GENOMIC DNA]</scope>
    <source>
        <strain evidence="2 3">KCTC 22729</strain>
    </source>
</reference>
<proteinExistence type="predicted"/>
<feature type="transmembrane region" description="Helical" evidence="1">
    <location>
        <begin position="80"/>
        <end position="98"/>
    </location>
</feature>
<sequence>MKSNKILNLLIAGIALIGGILFIRIFMEDTEAIETDVAIQNSVISPLIYFSTWLLIATVVVAIGLSLLSLFRNPENLKKTLGGLAVLAALLMISYFLADSDAVYNAAGGIEPGGEAGSSVNRWVGAGIWYSIILGGIASLFFVWDLVKGLVK</sequence>
<feature type="transmembrane region" description="Helical" evidence="1">
    <location>
        <begin position="128"/>
        <end position="147"/>
    </location>
</feature>
<feature type="transmembrane region" description="Helical" evidence="1">
    <location>
        <begin position="47"/>
        <end position="68"/>
    </location>
</feature>
<dbReference type="AlphaFoldDB" id="A0A2S7WDV6"/>
<protein>
    <submittedName>
        <fullName evidence="2">Uncharacterized protein</fullName>
    </submittedName>
</protein>
<keyword evidence="1" id="KW-1133">Transmembrane helix</keyword>
<comment type="caution">
    <text evidence="2">The sequence shown here is derived from an EMBL/GenBank/DDBJ whole genome shotgun (WGS) entry which is preliminary data.</text>
</comment>
<feature type="transmembrane region" description="Helical" evidence="1">
    <location>
        <begin position="7"/>
        <end position="27"/>
    </location>
</feature>
<dbReference type="Proteomes" id="UP000237608">
    <property type="component" value="Unassembled WGS sequence"/>
</dbReference>
<organism evidence="2 3">
    <name type="scientific">Polaribacter gangjinensis</name>
    <dbReference type="NCBI Taxonomy" id="574710"/>
    <lineage>
        <taxon>Bacteria</taxon>
        <taxon>Pseudomonadati</taxon>
        <taxon>Bacteroidota</taxon>
        <taxon>Flavobacteriia</taxon>
        <taxon>Flavobacteriales</taxon>
        <taxon>Flavobacteriaceae</taxon>
    </lineage>
</organism>
<evidence type="ECO:0000256" key="1">
    <source>
        <dbReference type="SAM" id="Phobius"/>
    </source>
</evidence>
<keyword evidence="1" id="KW-0812">Transmembrane</keyword>
<keyword evidence="3" id="KW-1185">Reference proteome</keyword>
<evidence type="ECO:0000313" key="3">
    <source>
        <dbReference type="Proteomes" id="UP000237608"/>
    </source>
</evidence>
<gene>
    <name evidence="2" type="ORF">BTO13_11360</name>
</gene>
<dbReference type="RefSeq" id="WP_105046938.1">
    <property type="nucleotide sequence ID" value="NZ_CP150662.1"/>
</dbReference>
<evidence type="ECO:0000313" key="2">
    <source>
        <dbReference type="EMBL" id="PQJ75783.1"/>
    </source>
</evidence>
<accession>A0A2S7WDV6</accession>
<dbReference type="EMBL" id="MSCL01000001">
    <property type="protein sequence ID" value="PQJ75783.1"/>
    <property type="molecule type" value="Genomic_DNA"/>
</dbReference>